<dbReference type="Pfam" id="PF03168">
    <property type="entry name" value="LEA_2"/>
    <property type="match status" value="2"/>
</dbReference>
<evidence type="ECO:0000313" key="4">
    <source>
        <dbReference type="Proteomes" id="UP001597085"/>
    </source>
</evidence>
<evidence type="ECO:0000259" key="2">
    <source>
        <dbReference type="SMART" id="SM00769"/>
    </source>
</evidence>
<dbReference type="Proteomes" id="UP001597085">
    <property type="component" value="Unassembled WGS sequence"/>
</dbReference>
<dbReference type="EMBL" id="JBHUDK010000010">
    <property type="protein sequence ID" value="MFD1599448.1"/>
    <property type="molecule type" value="Genomic_DNA"/>
</dbReference>
<evidence type="ECO:0000256" key="1">
    <source>
        <dbReference type="SAM" id="MobiDB-lite"/>
    </source>
</evidence>
<reference evidence="3 4" key="1">
    <citation type="journal article" date="2019" name="Int. J. Syst. Evol. Microbiol.">
        <title>The Global Catalogue of Microorganisms (GCM) 10K type strain sequencing project: providing services to taxonomists for standard genome sequencing and annotation.</title>
        <authorList>
            <consortium name="The Broad Institute Genomics Platform"/>
            <consortium name="The Broad Institute Genome Sequencing Center for Infectious Disease"/>
            <person name="Wu L."/>
            <person name="Ma J."/>
        </authorList>
    </citation>
    <scope>NUCLEOTIDE SEQUENCE [LARGE SCALE GENOMIC DNA]</scope>
    <source>
        <strain evidence="3 4">CGMCC 1.12121</strain>
    </source>
</reference>
<feature type="domain" description="Water stress and hypersensitive response" evidence="2">
    <location>
        <begin position="39"/>
        <end position="157"/>
    </location>
</feature>
<feature type="compositionally biased region" description="Low complexity" evidence="1">
    <location>
        <begin position="360"/>
        <end position="371"/>
    </location>
</feature>
<dbReference type="AlphaFoldDB" id="A0ABD6CMR2"/>
<feature type="domain" description="Water stress and hypersensitive response" evidence="2">
    <location>
        <begin position="186"/>
        <end position="308"/>
    </location>
</feature>
<feature type="compositionally biased region" description="Low complexity" evidence="1">
    <location>
        <begin position="381"/>
        <end position="399"/>
    </location>
</feature>
<feature type="compositionally biased region" description="Acidic residues" evidence="1">
    <location>
        <begin position="338"/>
        <end position="350"/>
    </location>
</feature>
<keyword evidence="4" id="KW-1185">Reference proteome</keyword>
<comment type="caution">
    <text evidence="3">The sequence shown here is derived from an EMBL/GenBank/DDBJ whole genome shotgun (WGS) entry which is preliminary data.</text>
</comment>
<dbReference type="InterPro" id="IPR013783">
    <property type="entry name" value="Ig-like_fold"/>
</dbReference>
<dbReference type="SUPFAM" id="SSF117070">
    <property type="entry name" value="LEA14-like"/>
    <property type="match status" value="2"/>
</dbReference>
<dbReference type="RefSeq" id="WP_256420913.1">
    <property type="nucleotide sequence ID" value="NZ_JANHDI010000004.1"/>
</dbReference>
<dbReference type="InterPro" id="IPR013990">
    <property type="entry name" value="WHy-dom"/>
</dbReference>
<evidence type="ECO:0000313" key="3">
    <source>
        <dbReference type="EMBL" id="MFD1599448.1"/>
    </source>
</evidence>
<dbReference type="SMART" id="SM00769">
    <property type="entry name" value="WHy"/>
    <property type="match status" value="2"/>
</dbReference>
<proteinExistence type="predicted"/>
<organism evidence="3 4">
    <name type="scientific">Halobellus rarus</name>
    <dbReference type="NCBI Taxonomy" id="1126237"/>
    <lineage>
        <taxon>Archaea</taxon>
        <taxon>Methanobacteriati</taxon>
        <taxon>Methanobacteriota</taxon>
        <taxon>Stenosarchaea group</taxon>
        <taxon>Halobacteria</taxon>
        <taxon>Halobacteriales</taxon>
        <taxon>Haloferacaceae</taxon>
        <taxon>Halobellus</taxon>
    </lineage>
</organism>
<dbReference type="Gene3D" id="2.60.40.10">
    <property type="entry name" value="Immunoglobulins"/>
    <property type="match status" value="2"/>
</dbReference>
<gene>
    <name evidence="3" type="ORF">ACFSBX_10820</name>
</gene>
<feature type="region of interest" description="Disordered" evidence="1">
    <location>
        <begin position="311"/>
        <end position="399"/>
    </location>
</feature>
<name>A0ABD6CMR2_9EURY</name>
<accession>A0ABD6CMR2</accession>
<protein>
    <submittedName>
        <fullName evidence="3">LEA type 2 family protein</fullName>
    </submittedName>
</protein>
<dbReference type="InterPro" id="IPR004864">
    <property type="entry name" value="LEA_2"/>
</dbReference>
<sequence>MWSILPVGGRLRTVLLVLVAAGLLGGGAFAAGVLGVPSVAGVENSFGPVDENTTVVETDLTVSNPNPIGVSLGGVTVDYDVLLNDVSLANGSKEGVAVGAGNSTLGFTTAADNERIPPWWVSHVRNGEETTVTVDTSVTSETVGRTVDPPNVTRQIETDLLSQFNSTETRPIDADQPLVSDPVLYVNETSARWGEVTESRTAMELTFVVYNPKPYPIAVSELGYDVTMNDVAVGEGATESEYVVPPKSTATVEATAYIRNERLDDWWVTHLERNQVTDLRIDFSARLDLAETTVSVPLDPLTYTTTIETDIFGTKPTDGAGSGDGDGAGDRDGSADADASDGEASDDTDSETATGPPADGETQTSTTAPTETETDAGGGTTTETPTAEPTTTDGGLIEL</sequence>